<dbReference type="InterPro" id="IPR029058">
    <property type="entry name" value="AB_hydrolase_fold"/>
</dbReference>
<dbReference type="SUPFAM" id="SSF47336">
    <property type="entry name" value="ACP-like"/>
    <property type="match status" value="1"/>
</dbReference>
<dbReference type="SUPFAM" id="SSF52777">
    <property type="entry name" value="CoA-dependent acyltransferases"/>
    <property type="match status" value="2"/>
</dbReference>
<dbReference type="Gene3D" id="3.30.559.10">
    <property type="entry name" value="Chloramphenicol acetyltransferase-like domain"/>
    <property type="match status" value="1"/>
</dbReference>
<dbReference type="FunFam" id="3.30.559.10:FF:000012">
    <property type="entry name" value="Non-ribosomal peptide synthetase"/>
    <property type="match status" value="1"/>
</dbReference>
<dbReference type="EMBL" id="WHUF01000001">
    <property type="protein sequence ID" value="MQA18279.1"/>
    <property type="molecule type" value="Genomic_DNA"/>
</dbReference>
<evidence type="ECO:0000256" key="1">
    <source>
        <dbReference type="ARBA" id="ARBA00001957"/>
    </source>
</evidence>
<dbReference type="GO" id="GO:0044550">
    <property type="term" value="P:secondary metabolite biosynthetic process"/>
    <property type="evidence" value="ECO:0007669"/>
    <property type="project" value="UniProtKB-ARBA"/>
</dbReference>
<dbReference type="PROSITE" id="PS00455">
    <property type="entry name" value="AMP_BINDING"/>
    <property type="match status" value="1"/>
</dbReference>
<dbReference type="InterPro" id="IPR020806">
    <property type="entry name" value="PKS_PP-bd"/>
</dbReference>
<dbReference type="AlphaFoldDB" id="A0A843S2E2"/>
<keyword evidence="3" id="KW-0596">Phosphopantetheine</keyword>
<comment type="caution">
    <text evidence="6">The sequence shown here is derived from an EMBL/GenBank/DDBJ whole genome shotgun (WGS) entry which is preliminary data.</text>
</comment>
<dbReference type="InterPro" id="IPR023213">
    <property type="entry name" value="CAT-like_dom_sf"/>
</dbReference>
<dbReference type="Gene3D" id="3.30.559.30">
    <property type="entry name" value="Nonribosomal peptide synthetase, condensation domain"/>
    <property type="match status" value="1"/>
</dbReference>
<dbReference type="GO" id="GO:0043041">
    <property type="term" value="P:amino acid activation for nonribosomal peptide biosynthetic process"/>
    <property type="evidence" value="ECO:0007669"/>
    <property type="project" value="TreeGrafter"/>
</dbReference>
<dbReference type="FunFam" id="3.30.300.30:FF:000010">
    <property type="entry name" value="Enterobactin synthetase component F"/>
    <property type="match status" value="1"/>
</dbReference>
<evidence type="ECO:0000259" key="5">
    <source>
        <dbReference type="PROSITE" id="PS50075"/>
    </source>
</evidence>
<keyword evidence="4" id="KW-0597">Phosphoprotein</keyword>
<dbReference type="SMART" id="SM00823">
    <property type="entry name" value="PKS_PP"/>
    <property type="match status" value="1"/>
</dbReference>
<dbReference type="FunFam" id="3.40.50.980:FF:000001">
    <property type="entry name" value="Non-ribosomal peptide synthetase"/>
    <property type="match status" value="1"/>
</dbReference>
<dbReference type="Pfam" id="PF00550">
    <property type="entry name" value="PP-binding"/>
    <property type="match status" value="1"/>
</dbReference>
<dbReference type="RefSeq" id="WP_152801187.1">
    <property type="nucleotide sequence ID" value="NZ_WHUF01000001.1"/>
</dbReference>
<evidence type="ECO:0000256" key="4">
    <source>
        <dbReference type="ARBA" id="ARBA00022553"/>
    </source>
</evidence>
<dbReference type="InterPro" id="IPR000873">
    <property type="entry name" value="AMP-dep_synth/lig_dom"/>
</dbReference>
<comment type="similarity">
    <text evidence="2">Belongs to the ATP-dependent AMP-binding enzyme family.</text>
</comment>
<feature type="domain" description="Carrier" evidence="5">
    <location>
        <begin position="1006"/>
        <end position="1081"/>
    </location>
</feature>
<comment type="cofactor">
    <cofactor evidence="1">
        <name>pantetheine 4'-phosphate</name>
        <dbReference type="ChEBI" id="CHEBI:47942"/>
    </cofactor>
</comment>
<evidence type="ECO:0000313" key="7">
    <source>
        <dbReference type="Proteomes" id="UP000444318"/>
    </source>
</evidence>
<name>A0A843S2E2_9BURK</name>
<dbReference type="Gene3D" id="2.30.38.10">
    <property type="entry name" value="Luciferase, Domain 3"/>
    <property type="match status" value="1"/>
</dbReference>
<dbReference type="FunFam" id="2.30.38.10:FF:000001">
    <property type="entry name" value="Non-ribosomal peptide synthetase PvdI"/>
    <property type="match status" value="1"/>
</dbReference>
<dbReference type="PANTHER" id="PTHR45527">
    <property type="entry name" value="NONRIBOSOMAL PEPTIDE SYNTHETASE"/>
    <property type="match status" value="1"/>
</dbReference>
<organism evidence="6 7">
    <name type="scientific">Rugamonas rivuli</name>
    <dbReference type="NCBI Taxonomy" id="2743358"/>
    <lineage>
        <taxon>Bacteria</taxon>
        <taxon>Pseudomonadati</taxon>
        <taxon>Pseudomonadota</taxon>
        <taxon>Betaproteobacteria</taxon>
        <taxon>Burkholderiales</taxon>
        <taxon>Oxalobacteraceae</taxon>
        <taxon>Telluria group</taxon>
        <taxon>Rugamonas</taxon>
    </lineage>
</organism>
<dbReference type="InterPro" id="IPR045851">
    <property type="entry name" value="AMP-bd_C_sf"/>
</dbReference>
<dbReference type="PANTHER" id="PTHR45527:SF1">
    <property type="entry name" value="FATTY ACID SYNTHASE"/>
    <property type="match status" value="1"/>
</dbReference>
<dbReference type="InterPro" id="IPR020845">
    <property type="entry name" value="AMP-binding_CS"/>
</dbReference>
<evidence type="ECO:0000256" key="2">
    <source>
        <dbReference type="ARBA" id="ARBA00006432"/>
    </source>
</evidence>
<dbReference type="InterPro" id="IPR036736">
    <property type="entry name" value="ACP-like_sf"/>
</dbReference>
<evidence type="ECO:0000313" key="6">
    <source>
        <dbReference type="EMBL" id="MQA18279.1"/>
    </source>
</evidence>
<dbReference type="CDD" id="cd19531">
    <property type="entry name" value="LCL_NRPS-like"/>
    <property type="match status" value="1"/>
</dbReference>
<accession>A0A843S2E2</accession>
<dbReference type="SUPFAM" id="SSF56801">
    <property type="entry name" value="Acetyl-CoA synthetase-like"/>
    <property type="match status" value="1"/>
</dbReference>
<dbReference type="GO" id="GO:0003824">
    <property type="term" value="F:catalytic activity"/>
    <property type="evidence" value="ECO:0007669"/>
    <property type="project" value="InterPro"/>
</dbReference>
<dbReference type="Gene3D" id="3.40.50.980">
    <property type="match status" value="2"/>
</dbReference>
<dbReference type="Gene3D" id="3.30.300.30">
    <property type="match status" value="1"/>
</dbReference>
<keyword evidence="7" id="KW-1185">Reference proteome</keyword>
<dbReference type="CDD" id="cd12116">
    <property type="entry name" value="A_NRPS_Ta1_like"/>
    <property type="match status" value="1"/>
</dbReference>
<protein>
    <submittedName>
        <fullName evidence="6">Amino acid adenylation domain-containing protein</fullName>
    </submittedName>
</protein>
<sequence>MTDLNQRLAGLSPEKRALLMQQLSKQAAPAVSKAIGRRARPQRLPLSFAQQRLWFLDQLEPGSPAYNVPSAMWLRGRTERHILERALSEIVARHEVLRTVMARDEQGPYQKVLPAAPFALALHDVGALPPAERRDAALHLARQEARTPFKLDVGPLLRATLIRLDDAEHLFVLNAHHIAFDGWSNGVLYGELCTLYEAFQAGQPSPLPELPVQYADYTLWQNELLAEDSEALAKQLAYWQERLSGQLPILELPGDRARPAVQSKRGAARCHRISAKQYEDIKRFGRDEGATPFMVVAAAFQTLLARYTGQQDQIVGVGVANRRRQELEPLVGFFVNTLALRTDLSGDPSFRELLARVKEGTLGAYSHQDLPIERLLEELELERSMSHSPLFQVMLFFQNFPAQEVQLPGLTLHPTAHGALDAGTSRSDLTLFAGEEDGGLTLYIEYATDLFEASTIDAFAGHLTQLLRSAVGAPQQRLSALEILAPQERRQLLRDWNDSACDTTAFSSVHAMIEAQAARTPDAEALRHLGSSMSYGELDQRANALAAQLLARGVGAGDLVGLFMRRSPEMLVALLGILKAGAAYVPLDPAYPADRIAFMLDDSAAKLVVSERVLRAELPQTALQLLMIDDVPAGAPAVDVAQDRDAIAYVIYTSGSTGRPKGVRLPHGAVVNFLVSMAQRPGMTEADRICAVTTLSFDIAVLELLLPLTLGASIEIADPATAADGAALGRLLDNSNATIMQATPATWRMLLGAGWSGRPGLTALSGGEPLTRDLADSLLACTGALWNMYGPTETTIWSTLEKVQPGAEPITIGQPIANTQIYIVDANMQLLPAGVPGEMLIGGAGVASGYLHRPELTAEKFIADPFVPGGTLYRSGDLARRTRDGRIEVLGRIDNQVKLRGYRIELGEIESVLQEHAAVGQAVVICREDRPGDKRLVAYLVGAGDGAARPSAADLRNHAAAHLPEYMLPSAYVYLEQLPLTPNGKIDRRALPQPDASASAAAGYRAPRNAEEEVLCGLWAEVLGLPQVGIDDDFFKLGGHSLLATRLMMRIQQSLGAELALRTLFEAPSVAAFADLLMRDRLDGIDDSALNGMLDQLEGLSDEHIEALLSGALETP</sequence>
<dbReference type="InterPro" id="IPR001242">
    <property type="entry name" value="Condensation_dom"/>
</dbReference>
<dbReference type="InterPro" id="IPR025110">
    <property type="entry name" value="AMP-bd_C"/>
</dbReference>
<dbReference type="FunFam" id="3.40.50.12780:FF:000012">
    <property type="entry name" value="Non-ribosomal peptide synthetase"/>
    <property type="match status" value="1"/>
</dbReference>
<dbReference type="NCBIfam" id="TIGR01733">
    <property type="entry name" value="AA-adenyl-dom"/>
    <property type="match status" value="1"/>
</dbReference>
<dbReference type="InterPro" id="IPR009081">
    <property type="entry name" value="PP-bd_ACP"/>
</dbReference>
<dbReference type="Pfam" id="PF13193">
    <property type="entry name" value="AMP-binding_C"/>
    <property type="match status" value="1"/>
</dbReference>
<proteinExistence type="inferred from homology"/>
<dbReference type="Gene3D" id="3.40.50.1820">
    <property type="entry name" value="alpha/beta hydrolase"/>
    <property type="match status" value="1"/>
</dbReference>
<dbReference type="GO" id="GO:0005829">
    <property type="term" value="C:cytosol"/>
    <property type="evidence" value="ECO:0007669"/>
    <property type="project" value="TreeGrafter"/>
</dbReference>
<dbReference type="FunFam" id="1.10.1200.10:FF:000005">
    <property type="entry name" value="Nonribosomal peptide synthetase 1"/>
    <property type="match status" value="1"/>
</dbReference>
<reference evidence="6 7" key="1">
    <citation type="submission" date="2019-10" db="EMBL/GenBank/DDBJ databases">
        <title>Two novel species isolated from a subtropical stream in China.</title>
        <authorList>
            <person name="Lu H."/>
        </authorList>
    </citation>
    <scope>NUCLEOTIDE SEQUENCE [LARGE SCALE GENOMIC DNA]</scope>
    <source>
        <strain evidence="6 7">FT103W</strain>
    </source>
</reference>
<dbReference type="Pfam" id="PF00501">
    <property type="entry name" value="AMP-binding"/>
    <property type="match status" value="1"/>
</dbReference>
<dbReference type="Proteomes" id="UP000444318">
    <property type="component" value="Unassembled WGS sequence"/>
</dbReference>
<dbReference type="PROSITE" id="PS50075">
    <property type="entry name" value="CARRIER"/>
    <property type="match status" value="1"/>
</dbReference>
<gene>
    <name evidence="6" type="ORF">GEV01_01990</name>
</gene>
<dbReference type="GO" id="GO:0031177">
    <property type="term" value="F:phosphopantetheine binding"/>
    <property type="evidence" value="ECO:0007669"/>
    <property type="project" value="InterPro"/>
</dbReference>
<dbReference type="Pfam" id="PF00668">
    <property type="entry name" value="Condensation"/>
    <property type="match status" value="1"/>
</dbReference>
<evidence type="ECO:0000256" key="3">
    <source>
        <dbReference type="ARBA" id="ARBA00022450"/>
    </source>
</evidence>
<dbReference type="InterPro" id="IPR010071">
    <property type="entry name" value="AA_adenyl_dom"/>
</dbReference>